<dbReference type="GO" id="GO:0008476">
    <property type="term" value="F:protein-tyrosine sulfotransferase activity"/>
    <property type="evidence" value="ECO:0007669"/>
    <property type="project" value="InterPro"/>
</dbReference>
<dbReference type="InterPro" id="IPR027417">
    <property type="entry name" value="P-loop_NTPase"/>
</dbReference>
<dbReference type="SUPFAM" id="SSF52540">
    <property type="entry name" value="P-loop containing nucleoside triphosphate hydrolases"/>
    <property type="match status" value="1"/>
</dbReference>
<dbReference type="EMBL" id="BMIO01000004">
    <property type="protein sequence ID" value="GGD40562.1"/>
    <property type="molecule type" value="Genomic_DNA"/>
</dbReference>
<protein>
    <recommendedName>
        <fullName evidence="4">Sulfotransferase family protein</fullName>
    </recommendedName>
</protein>
<dbReference type="AlphaFoldDB" id="A0A917DHC1"/>
<dbReference type="Proteomes" id="UP000598997">
    <property type="component" value="Unassembled WGS sequence"/>
</dbReference>
<gene>
    <name evidence="2" type="ORF">GCM10010989_13300</name>
</gene>
<dbReference type="Gene3D" id="1.25.40.10">
    <property type="entry name" value="Tetratricopeptide repeat domain"/>
    <property type="match status" value="1"/>
</dbReference>
<sequence>MVLAAIALEHGNDAKAEELADLAEKIGGAEGWRHILLGRLALKRSDTAAARDAARAAAAVGVDWPELAGDLGVLFSRTGLHTAALPFLARAMEAERFDPQAAYNYGIALQFTGDLPKARAVLEDLVTREPAHAQAWLALVPLAKDRHGEFLPDLEQKFAATENAEDRLIIGHAIARVLEDKGDWDASLGWLDRAKEPLAKTTGHDRAQTERLFAAAAASAGAPIPFLSGDPSPLFIVGMPRSGTTLAERILSAHPDVTSAGELSDFAVLIKRLVKTPGGHVLDAPTIEAAGSADLSAIEAAYIDRVRTIVGDSPRFIDKMPFNFFFAPLVLQALPGARVVCLRRSPHDTVFSNYRQLFATAFTYYSYAYDFEDTAHFVALFEKLIDHFEQALPKERFLSVSYEDIVADFDTQARRLVAFAGLEWNDACTAFHENSAPVATASSLQVRKPIYADAVARWKRYPEGSRRVQEALARFGIAHFKKI</sequence>
<keyword evidence="1" id="KW-0808">Transferase</keyword>
<keyword evidence="3" id="KW-1185">Reference proteome</keyword>
<proteinExistence type="predicted"/>
<dbReference type="PANTHER" id="PTHR12788:SF10">
    <property type="entry name" value="PROTEIN-TYROSINE SULFOTRANSFERASE"/>
    <property type="match status" value="1"/>
</dbReference>
<evidence type="ECO:0000313" key="3">
    <source>
        <dbReference type="Proteomes" id="UP000598997"/>
    </source>
</evidence>
<dbReference type="Pfam" id="PF13469">
    <property type="entry name" value="Sulfotransfer_3"/>
    <property type="match status" value="1"/>
</dbReference>
<comment type="caution">
    <text evidence="2">The sequence shown here is derived from an EMBL/GenBank/DDBJ whole genome shotgun (WGS) entry which is preliminary data.</text>
</comment>
<dbReference type="Gene3D" id="3.40.50.300">
    <property type="entry name" value="P-loop containing nucleotide triphosphate hydrolases"/>
    <property type="match status" value="1"/>
</dbReference>
<dbReference type="InterPro" id="IPR011990">
    <property type="entry name" value="TPR-like_helical_dom_sf"/>
</dbReference>
<evidence type="ECO:0008006" key="4">
    <source>
        <dbReference type="Google" id="ProtNLM"/>
    </source>
</evidence>
<dbReference type="PANTHER" id="PTHR12788">
    <property type="entry name" value="PROTEIN-TYROSINE SULFOTRANSFERASE 2"/>
    <property type="match status" value="1"/>
</dbReference>
<organism evidence="2 3">
    <name type="scientific">Croceicoccus pelagius</name>
    <dbReference type="NCBI Taxonomy" id="1703341"/>
    <lineage>
        <taxon>Bacteria</taxon>
        <taxon>Pseudomonadati</taxon>
        <taxon>Pseudomonadota</taxon>
        <taxon>Alphaproteobacteria</taxon>
        <taxon>Sphingomonadales</taxon>
        <taxon>Erythrobacteraceae</taxon>
        <taxon>Croceicoccus</taxon>
    </lineage>
</organism>
<name>A0A917DHC1_9SPHN</name>
<evidence type="ECO:0000313" key="2">
    <source>
        <dbReference type="EMBL" id="GGD40562.1"/>
    </source>
</evidence>
<accession>A0A917DHC1</accession>
<evidence type="ECO:0000256" key="1">
    <source>
        <dbReference type="ARBA" id="ARBA00022679"/>
    </source>
</evidence>
<dbReference type="SUPFAM" id="SSF48452">
    <property type="entry name" value="TPR-like"/>
    <property type="match status" value="1"/>
</dbReference>
<reference evidence="2 3" key="1">
    <citation type="journal article" date="2014" name="Int. J. Syst. Evol. Microbiol.">
        <title>Complete genome sequence of Corynebacterium casei LMG S-19264T (=DSM 44701T), isolated from a smear-ripened cheese.</title>
        <authorList>
            <consortium name="US DOE Joint Genome Institute (JGI-PGF)"/>
            <person name="Walter F."/>
            <person name="Albersmeier A."/>
            <person name="Kalinowski J."/>
            <person name="Ruckert C."/>
        </authorList>
    </citation>
    <scope>NUCLEOTIDE SEQUENCE [LARGE SCALE GENOMIC DNA]</scope>
    <source>
        <strain evidence="2 3">CGMCC 1.15358</strain>
    </source>
</reference>
<dbReference type="InterPro" id="IPR026634">
    <property type="entry name" value="TPST-like"/>
</dbReference>